<dbReference type="InterPro" id="IPR019734">
    <property type="entry name" value="TPR_rpt"/>
</dbReference>
<dbReference type="GO" id="GO:0043531">
    <property type="term" value="F:ADP binding"/>
    <property type="evidence" value="ECO:0007669"/>
    <property type="project" value="InterPro"/>
</dbReference>
<evidence type="ECO:0000256" key="5">
    <source>
        <dbReference type="PROSITE-ProRule" id="PRU01091"/>
    </source>
</evidence>
<dbReference type="InterPro" id="IPR001867">
    <property type="entry name" value="OmpR/PhoB-type_DNA-bd"/>
</dbReference>
<comment type="similarity">
    <text evidence="1">Belongs to the AfsR/DnrI/RedD regulatory family.</text>
</comment>
<sequence length="1031" mass="110604">MRVLVLGPIVVRGDGGVVPVGGAKPRTLLAALVTQPRTVVSIEQLISALWDEDPPRSATPLVHTYVSALRRALAAAGSPSVLATQPPGYRLDLRPQDSDLETFEQLLRQGRSLERAGDHVSAAAAYGQARELWRGQAFGGVDATFARTRANGLEEDRLSIEEGLARCELATQRPDEAGSRMARLVADHPLREEAHGLLMRALYEGGRQADALAVYRDARKHLRDELGVEPGEKLRQVHTGVLSGNLQPLVARESAVTVLEVGTEVDPGEPVGAAPPYPRVTYTAPRHLPPDLADFVGRADQLTAVRRVAGRSGAEGHTATPTVVVTGFGGAGKSALAVHSAHLLREDYPDGQLFADLRGVDPELGVRDALRRFLGALGVPAADLPDTVADRVELYRRMVAGRALVVVLDNVAGEHQVRPLLPGSPHCLVIVTSRSRLTGLEGAEVVELDFFDTDASTRMLAAIIGQARAAADPAAAATIARLCGGVPLAIRAAAAKLLARPHWPLRALADRLSDVRRRLDELAVGDLAVRSSLQLNHADLDHAQRAAFHLLALLDLPDFGAWLAAPLLDIGVDEAEDIVEHLVDLRLLEVVGVDTVGRVRYRFHDLVRLFAIEQTTGDPIGPAIDRMLATWLSLVEIGTASMPRVTLGLRPSRTDLDLDTRQADEVRRDPTGWLTAETATVIRVVERGHELGADSSTTMLMVALLGSPFAARNEFDGWQRILDVAMASARTSGDRAAEAKVHAGLGHLRYEQDDFPAATTHFTQAWRHAEAVGDDLIHGVARVGLGTVHRELGEFDLAVTHLVAGSELAERGGDQSVVAAAQYGLGAIHRDLGDLPAAFESMRTCLALYRELGDQRGEGLALRGLGLCHRAVGELDHAVDLSRQAESVLHAAGDPLGAAYAQQSLAKALLRQGSATEAADVLSACHEVFLRNKDRFGVALAVRTMGEAALAAGDDEAAGELLAVALAGWQELALPLWEARTLRDLAAAEPDSAHEHWTTARELFTTLNAREATELAELDPARWREQVRSNL</sequence>
<dbReference type="SMART" id="SM01043">
    <property type="entry name" value="BTAD"/>
    <property type="match status" value="1"/>
</dbReference>
<keyword evidence="3 5" id="KW-0238">DNA-binding</keyword>
<dbReference type="InterPro" id="IPR011990">
    <property type="entry name" value="TPR-like_helical_dom_sf"/>
</dbReference>
<dbReference type="Gene3D" id="1.10.10.10">
    <property type="entry name" value="Winged helix-like DNA-binding domain superfamily/Winged helix DNA-binding domain"/>
    <property type="match status" value="1"/>
</dbReference>
<feature type="domain" description="OmpR/PhoB-type" evidence="6">
    <location>
        <begin position="1"/>
        <end position="93"/>
    </location>
</feature>
<evidence type="ECO:0000256" key="2">
    <source>
        <dbReference type="ARBA" id="ARBA00023015"/>
    </source>
</evidence>
<dbReference type="InterPro" id="IPR036388">
    <property type="entry name" value="WH-like_DNA-bd_sf"/>
</dbReference>
<dbReference type="Pfam" id="PF13424">
    <property type="entry name" value="TPR_12"/>
    <property type="match status" value="1"/>
</dbReference>
<evidence type="ECO:0000313" key="8">
    <source>
        <dbReference type="Proteomes" id="UP001165042"/>
    </source>
</evidence>
<name>A0A9W6QL29_9PSEU</name>
<dbReference type="Gene3D" id="3.40.50.300">
    <property type="entry name" value="P-loop containing nucleotide triphosphate hydrolases"/>
    <property type="match status" value="1"/>
</dbReference>
<dbReference type="GO" id="GO:0000160">
    <property type="term" value="P:phosphorelay signal transduction system"/>
    <property type="evidence" value="ECO:0007669"/>
    <property type="project" value="InterPro"/>
</dbReference>
<dbReference type="InterPro" id="IPR016032">
    <property type="entry name" value="Sig_transdc_resp-reg_C-effctor"/>
</dbReference>
<dbReference type="PANTHER" id="PTHR35807">
    <property type="entry name" value="TRANSCRIPTIONAL REGULATOR REDD-RELATED"/>
    <property type="match status" value="1"/>
</dbReference>
<dbReference type="SUPFAM" id="SSF48452">
    <property type="entry name" value="TPR-like"/>
    <property type="match status" value="3"/>
</dbReference>
<dbReference type="Gene3D" id="1.25.40.10">
    <property type="entry name" value="Tetratricopeptide repeat domain"/>
    <property type="match status" value="3"/>
</dbReference>
<dbReference type="PROSITE" id="PS51755">
    <property type="entry name" value="OMPR_PHOB"/>
    <property type="match status" value="1"/>
</dbReference>
<organism evidence="7 8">
    <name type="scientific">Actinokineospora globicatena</name>
    <dbReference type="NCBI Taxonomy" id="103729"/>
    <lineage>
        <taxon>Bacteria</taxon>
        <taxon>Bacillati</taxon>
        <taxon>Actinomycetota</taxon>
        <taxon>Actinomycetes</taxon>
        <taxon>Pseudonocardiales</taxon>
        <taxon>Pseudonocardiaceae</taxon>
        <taxon>Actinokineospora</taxon>
    </lineage>
</organism>
<evidence type="ECO:0000256" key="4">
    <source>
        <dbReference type="ARBA" id="ARBA00023163"/>
    </source>
</evidence>
<dbReference type="Pfam" id="PF03704">
    <property type="entry name" value="BTAD"/>
    <property type="match status" value="1"/>
</dbReference>
<gene>
    <name evidence="7" type="ORF">Aglo03_13550</name>
</gene>
<dbReference type="RefSeq" id="WP_285608608.1">
    <property type="nucleotide sequence ID" value="NZ_BSSD01000001.1"/>
</dbReference>
<protein>
    <submittedName>
        <fullName evidence="7">SARP family transcriptional regulator</fullName>
    </submittedName>
</protein>
<comment type="caution">
    <text evidence="7">The sequence shown here is derived from an EMBL/GenBank/DDBJ whole genome shotgun (WGS) entry which is preliminary data.</text>
</comment>
<dbReference type="SUPFAM" id="SSF46894">
    <property type="entry name" value="C-terminal effector domain of the bipartite response regulators"/>
    <property type="match status" value="1"/>
</dbReference>
<evidence type="ECO:0000259" key="6">
    <source>
        <dbReference type="PROSITE" id="PS51755"/>
    </source>
</evidence>
<evidence type="ECO:0000313" key="7">
    <source>
        <dbReference type="EMBL" id="GLW90539.1"/>
    </source>
</evidence>
<keyword evidence="2" id="KW-0805">Transcription regulation</keyword>
<evidence type="ECO:0000256" key="1">
    <source>
        <dbReference type="ARBA" id="ARBA00005820"/>
    </source>
</evidence>
<dbReference type="CDD" id="cd15831">
    <property type="entry name" value="BTAD"/>
    <property type="match status" value="1"/>
</dbReference>
<dbReference type="GO" id="GO:0003677">
    <property type="term" value="F:DNA binding"/>
    <property type="evidence" value="ECO:0007669"/>
    <property type="project" value="UniProtKB-UniRule"/>
</dbReference>
<keyword evidence="4" id="KW-0804">Transcription</keyword>
<feature type="DNA-binding region" description="OmpR/PhoB-type" evidence="5">
    <location>
        <begin position="1"/>
        <end position="93"/>
    </location>
</feature>
<dbReference type="Proteomes" id="UP001165042">
    <property type="component" value="Unassembled WGS sequence"/>
</dbReference>
<reference evidence="7" key="1">
    <citation type="submission" date="2023-02" db="EMBL/GenBank/DDBJ databases">
        <title>Actinokineospora globicatena NBRC 15670.</title>
        <authorList>
            <person name="Ichikawa N."/>
            <person name="Sato H."/>
            <person name="Tonouchi N."/>
        </authorList>
    </citation>
    <scope>NUCLEOTIDE SEQUENCE</scope>
    <source>
        <strain evidence="7">NBRC 15670</strain>
    </source>
</reference>
<proteinExistence type="inferred from homology"/>
<dbReference type="SUPFAM" id="SSF52540">
    <property type="entry name" value="P-loop containing nucleoside triphosphate hydrolases"/>
    <property type="match status" value="1"/>
</dbReference>
<dbReference type="AlphaFoldDB" id="A0A9W6QL29"/>
<dbReference type="Pfam" id="PF00486">
    <property type="entry name" value="Trans_reg_C"/>
    <property type="match status" value="1"/>
</dbReference>
<evidence type="ECO:0000256" key="3">
    <source>
        <dbReference type="ARBA" id="ARBA00023125"/>
    </source>
</evidence>
<keyword evidence="8" id="KW-1185">Reference proteome</keyword>
<dbReference type="InterPro" id="IPR027417">
    <property type="entry name" value="P-loop_NTPase"/>
</dbReference>
<dbReference type="GO" id="GO:0006355">
    <property type="term" value="P:regulation of DNA-templated transcription"/>
    <property type="evidence" value="ECO:0007669"/>
    <property type="project" value="InterPro"/>
</dbReference>
<accession>A0A9W6QL29</accession>
<dbReference type="PRINTS" id="PR00364">
    <property type="entry name" value="DISEASERSIST"/>
</dbReference>
<dbReference type="PANTHER" id="PTHR35807:SF1">
    <property type="entry name" value="TRANSCRIPTIONAL REGULATOR REDD"/>
    <property type="match status" value="1"/>
</dbReference>
<dbReference type="EMBL" id="BSSD01000001">
    <property type="protein sequence ID" value="GLW90539.1"/>
    <property type="molecule type" value="Genomic_DNA"/>
</dbReference>
<dbReference type="SMART" id="SM00862">
    <property type="entry name" value="Trans_reg_C"/>
    <property type="match status" value="1"/>
</dbReference>
<dbReference type="InterPro" id="IPR051677">
    <property type="entry name" value="AfsR-DnrI-RedD_regulator"/>
</dbReference>
<dbReference type="InterPro" id="IPR005158">
    <property type="entry name" value="BTAD"/>
</dbReference>
<dbReference type="SMART" id="SM00028">
    <property type="entry name" value="TPR"/>
    <property type="match status" value="6"/>
</dbReference>